<dbReference type="PROSITE" id="PS51257">
    <property type="entry name" value="PROKAR_LIPOPROTEIN"/>
    <property type="match status" value="1"/>
</dbReference>
<keyword evidence="6 7" id="KW-0961">Cell wall biogenesis/degradation</keyword>
<dbReference type="Pfam" id="PF20142">
    <property type="entry name" value="Scaffold"/>
    <property type="match status" value="1"/>
</dbReference>
<evidence type="ECO:0000256" key="7">
    <source>
        <dbReference type="PROSITE-ProRule" id="PRU01373"/>
    </source>
</evidence>
<dbReference type="InterPro" id="IPR036365">
    <property type="entry name" value="PGBD-like_sf"/>
</dbReference>
<comment type="similarity">
    <text evidence="2">Belongs to the YkuD family.</text>
</comment>
<dbReference type="InterPro" id="IPR045380">
    <property type="entry name" value="LD_TPept_scaffold_dom"/>
</dbReference>
<evidence type="ECO:0000256" key="1">
    <source>
        <dbReference type="ARBA" id="ARBA00004752"/>
    </source>
</evidence>
<dbReference type="AlphaFoldDB" id="A0A1T4JWL1"/>
<dbReference type="STRING" id="413434.SAMN04488132_101255"/>
<keyword evidence="4 7" id="KW-0133">Cell shape</keyword>
<feature type="active site" description="Proton donor/acceptor" evidence="7">
    <location>
        <position position="433"/>
    </location>
</feature>
<evidence type="ECO:0000256" key="5">
    <source>
        <dbReference type="ARBA" id="ARBA00022984"/>
    </source>
</evidence>
<keyword evidence="3" id="KW-0808">Transferase</keyword>
<dbReference type="InterPro" id="IPR052905">
    <property type="entry name" value="LD-transpeptidase_YkuD-like"/>
</dbReference>
<keyword evidence="5 7" id="KW-0573">Peptidoglycan synthesis</keyword>
<protein>
    <submittedName>
        <fullName evidence="9">Murein L,D-transpeptidase YcbB/YkuD</fullName>
    </submittedName>
</protein>
<gene>
    <name evidence="9" type="ORF">SAMN04488132_101255</name>
</gene>
<dbReference type="GO" id="GO:0009252">
    <property type="term" value="P:peptidoglycan biosynthetic process"/>
    <property type="evidence" value="ECO:0007669"/>
    <property type="project" value="UniProtKB-UniPathway"/>
</dbReference>
<dbReference type="Gene3D" id="2.40.440.10">
    <property type="entry name" value="L,D-transpeptidase catalytic domain-like"/>
    <property type="match status" value="1"/>
</dbReference>
<dbReference type="InterPro" id="IPR005490">
    <property type="entry name" value="LD_TPept_cat_dom"/>
</dbReference>
<evidence type="ECO:0000256" key="2">
    <source>
        <dbReference type="ARBA" id="ARBA00005992"/>
    </source>
</evidence>
<dbReference type="GO" id="GO:0004180">
    <property type="term" value="F:carboxypeptidase activity"/>
    <property type="evidence" value="ECO:0007669"/>
    <property type="project" value="UniProtKB-ARBA"/>
</dbReference>
<organism evidence="9 10">
    <name type="scientific">Sediminibacterium ginsengisoli</name>
    <dbReference type="NCBI Taxonomy" id="413434"/>
    <lineage>
        <taxon>Bacteria</taxon>
        <taxon>Pseudomonadati</taxon>
        <taxon>Bacteroidota</taxon>
        <taxon>Chitinophagia</taxon>
        <taxon>Chitinophagales</taxon>
        <taxon>Chitinophagaceae</taxon>
        <taxon>Sediminibacterium</taxon>
    </lineage>
</organism>
<name>A0A1T4JWL1_9BACT</name>
<dbReference type="SUPFAM" id="SSF141523">
    <property type="entry name" value="L,D-transpeptidase catalytic domain-like"/>
    <property type="match status" value="1"/>
</dbReference>
<evidence type="ECO:0000313" key="10">
    <source>
        <dbReference type="Proteomes" id="UP000190888"/>
    </source>
</evidence>
<feature type="domain" description="L,D-TPase catalytic" evidence="8">
    <location>
        <begin position="318"/>
        <end position="480"/>
    </location>
</feature>
<sequence length="532" mass="60692">MKRKLFFILLAGIFLFQACKNQRKRGQVPRDTTVNKITSFNTLFFDSAQLSAFIDSNIQYEPFSEQFDDFYSHRNYEYAWFDTAGLTEQAYHFINLQHDYISRSGDSSIYNDILQRLYDTLSAKGSLNATHYASQLSTELMLSGQFFRYAAKTYKGSNLNTQELGWFIPRKKIDLAALLDTAVSTKDGPEKLLQASPQYKKLEEQFFAYTSLAKNTTWDSIPTIKKTLRKGDSAAVIPAIKQRLVLLGDLQQADSTEVFDSALTEAVRSFQLRTGLYADGRISAKTISELNTPLNDRIRQMLVNMERMRWMPAANDTNFILVNIPEYKMHVFDSGKQVFDMNVIVGTAANNTVIFSGKLQYVVFSPYWNVPSSIVKKEILPAMSRNSNYLARNNMEITGKSGGIPEIRQKPGPGNSLGLVKFLFPNNYNIYFHDTPNRGLFNESSRSFSHGCIRLGEPKKLAEYLLRADTTWNSDSIDKAMHLSKEKWVPLKKTVPVYITYFTAWVDQEGKLNFRKDIYGHDAKMAAKLFAN</sequence>
<evidence type="ECO:0000256" key="6">
    <source>
        <dbReference type="ARBA" id="ARBA00023316"/>
    </source>
</evidence>
<dbReference type="GO" id="GO:0008360">
    <property type="term" value="P:regulation of cell shape"/>
    <property type="evidence" value="ECO:0007669"/>
    <property type="project" value="UniProtKB-UniRule"/>
</dbReference>
<dbReference type="PROSITE" id="PS52029">
    <property type="entry name" value="LD_TPASE"/>
    <property type="match status" value="1"/>
</dbReference>
<dbReference type="RefSeq" id="WP_078829602.1">
    <property type="nucleotide sequence ID" value="NZ_FUWH01000001.1"/>
</dbReference>
<evidence type="ECO:0000259" key="8">
    <source>
        <dbReference type="PROSITE" id="PS52029"/>
    </source>
</evidence>
<dbReference type="InterPro" id="IPR036366">
    <property type="entry name" value="PGBDSf"/>
</dbReference>
<feature type="active site" description="Nucleophile" evidence="7">
    <location>
        <position position="452"/>
    </location>
</feature>
<dbReference type="Pfam" id="PF01471">
    <property type="entry name" value="PG_binding_1"/>
    <property type="match status" value="1"/>
</dbReference>
<dbReference type="Pfam" id="PF03734">
    <property type="entry name" value="YkuD"/>
    <property type="match status" value="1"/>
</dbReference>
<dbReference type="PANTHER" id="PTHR41533:SF2">
    <property type="entry name" value="BLR7131 PROTEIN"/>
    <property type="match status" value="1"/>
</dbReference>
<dbReference type="OrthoDB" id="9778545at2"/>
<dbReference type="UniPathway" id="UPA00219"/>
<dbReference type="InterPro" id="IPR002477">
    <property type="entry name" value="Peptidoglycan-bd-like"/>
</dbReference>
<dbReference type="EMBL" id="FUWH01000001">
    <property type="protein sequence ID" value="SJZ34467.1"/>
    <property type="molecule type" value="Genomic_DNA"/>
</dbReference>
<dbReference type="CDD" id="cd16913">
    <property type="entry name" value="YkuD_like"/>
    <property type="match status" value="1"/>
</dbReference>
<dbReference type="PANTHER" id="PTHR41533">
    <property type="entry name" value="L,D-TRANSPEPTIDASE HI_1667-RELATED"/>
    <property type="match status" value="1"/>
</dbReference>
<dbReference type="Gene3D" id="1.10.101.10">
    <property type="entry name" value="PGBD-like superfamily/PGBD"/>
    <property type="match status" value="1"/>
</dbReference>
<evidence type="ECO:0000256" key="3">
    <source>
        <dbReference type="ARBA" id="ARBA00022679"/>
    </source>
</evidence>
<keyword evidence="10" id="KW-1185">Reference proteome</keyword>
<dbReference type="GO" id="GO:0016740">
    <property type="term" value="F:transferase activity"/>
    <property type="evidence" value="ECO:0007669"/>
    <property type="project" value="UniProtKB-KW"/>
</dbReference>
<proteinExistence type="inferred from homology"/>
<comment type="pathway">
    <text evidence="1 7">Cell wall biogenesis; peptidoglycan biosynthesis.</text>
</comment>
<evidence type="ECO:0000256" key="4">
    <source>
        <dbReference type="ARBA" id="ARBA00022960"/>
    </source>
</evidence>
<evidence type="ECO:0000313" key="9">
    <source>
        <dbReference type="EMBL" id="SJZ34467.1"/>
    </source>
</evidence>
<reference evidence="9 10" key="1">
    <citation type="submission" date="2017-02" db="EMBL/GenBank/DDBJ databases">
        <authorList>
            <person name="Peterson S.W."/>
        </authorList>
    </citation>
    <scope>NUCLEOTIDE SEQUENCE [LARGE SCALE GENOMIC DNA]</scope>
    <source>
        <strain evidence="9 10">DSM 22335</strain>
    </source>
</reference>
<accession>A0A1T4JWL1</accession>
<dbReference type="InterPro" id="IPR038063">
    <property type="entry name" value="Transpep_catalytic_dom"/>
</dbReference>
<dbReference type="SUPFAM" id="SSF47090">
    <property type="entry name" value="PGBD-like"/>
    <property type="match status" value="1"/>
</dbReference>
<dbReference type="GO" id="GO:0071555">
    <property type="term" value="P:cell wall organization"/>
    <property type="evidence" value="ECO:0007669"/>
    <property type="project" value="UniProtKB-UniRule"/>
</dbReference>
<dbReference type="Proteomes" id="UP000190888">
    <property type="component" value="Unassembled WGS sequence"/>
</dbReference>